<feature type="transmembrane region" description="Helical" evidence="1">
    <location>
        <begin position="12"/>
        <end position="32"/>
    </location>
</feature>
<evidence type="ECO:0000256" key="1">
    <source>
        <dbReference type="SAM" id="Phobius"/>
    </source>
</evidence>
<dbReference type="EMBL" id="CAKOFQ010006660">
    <property type="protein sequence ID" value="CAH1955466.1"/>
    <property type="molecule type" value="Genomic_DNA"/>
</dbReference>
<comment type="caution">
    <text evidence="2">The sequence shown here is derived from an EMBL/GenBank/DDBJ whole genome shotgun (WGS) entry which is preliminary data.</text>
</comment>
<keyword evidence="1" id="KW-0472">Membrane</keyword>
<keyword evidence="1" id="KW-0812">Transmembrane</keyword>
<keyword evidence="3" id="KW-1185">Reference proteome</keyword>
<keyword evidence="1" id="KW-1133">Transmembrane helix</keyword>
<accession>A0A9P0JIW5</accession>
<reference evidence="2" key="1">
    <citation type="submission" date="2022-03" db="EMBL/GenBank/DDBJ databases">
        <authorList>
            <person name="Sayadi A."/>
        </authorList>
    </citation>
    <scope>NUCLEOTIDE SEQUENCE</scope>
</reference>
<gene>
    <name evidence="2" type="ORF">ACAOBT_LOCUS1073</name>
</gene>
<evidence type="ECO:0000313" key="2">
    <source>
        <dbReference type="EMBL" id="CAH1955466.1"/>
    </source>
</evidence>
<evidence type="ECO:0000313" key="3">
    <source>
        <dbReference type="Proteomes" id="UP001152888"/>
    </source>
</evidence>
<dbReference type="OrthoDB" id="19740at2759"/>
<dbReference type="AlphaFoldDB" id="A0A9P0JIW5"/>
<dbReference type="Proteomes" id="UP001152888">
    <property type="component" value="Unassembled WGS sequence"/>
</dbReference>
<proteinExistence type="predicted"/>
<organism evidence="2 3">
    <name type="scientific">Acanthoscelides obtectus</name>
    <name type="common">Bean weevil</name>
    <name type="synonym">Bruchus obtectus</name>
    <dbReference type="NCBI Taxonomy" id="200917"/>
    <lineage>
        <taxon>Eukaryota</taxon>
        <taxon>Metazoa</taxon>
        <taxon>Ecdysozoa</taxon>
        <taxon>Arthropoda</taxon>
        <taxon>Hexapoda</taxon>
        <taxon>Insecta</taxon>
        <taxon>Pterygota</taxon>
        <taxon>Neoptera</taxon>
        <taxon>Endopterygota</taxon>
        <taxon>Coleoptera</taxon>
        <taxon>Polyphaga</taxon>
        <taxon>Cucujiformia</taxon>
        <taxon>Chrysomeloidea</taxon>
        <taxon>Chrysomelidae</taxon>
        <taxon>Bruchinae</taxon>
        <taxon>Bruchini</taxon>
        <taxon>Acanthoscelides</taxon>
    </lineage>
</organism>
<sequence>MANPLSANKIGYTNSVLLFIGVNLFEISDFFTPKQPRRQKPKCLGTYLTMACKSSCPVINLQYKIFSGAS</sequence>
<protein>
    <submittedName>
        <fullName evidence="2">Uncharacterized protein</fullName>
    </submittedName>
</protein>
<name>A0A9P0JIW5_ACAOB</name>